<dbReference type="RefSeq" id="WP_007365498.1">
    <property type="nucleotide sequence ID" value="NZ_ACLR01000170.1"/>
</dbReference>
<sequence length="469" mass="53846">MYQIRTTDIEIPVGDPFRNCKLGRQQYAEVLKTLTIGNNNGCVISLNGAWGTGKTTFIQMFKQMMNNEGYPTLYFNAWETDYISDPIIGLIGELKKLEGKGTKSRVKDMAQKIGPILVKRAIPEFLKHVLKKHAGEECADILKEVAKGGAELFEAEIENYENQKKSIEGFKKVLGEYVSTLGEKAPLIFIVDELDRCNPHYAVMVLERIKHLFSIPQIVFVLAIDKEQLCNSIKGYYGSDRIDAAEYLRRFIDIEYTLPSPDYRSFIKVELERLDFQALFKGSQKMNTWEETITSILVSFAEKSHLSLRQVQKMMNQVRLTYSTIDVNNENYTNRVIALFLLVYIRSFHSEVYDLITKKEATLQEVASQIERCLPLSLFNKEAESNRAPKSLAHAFTVILLMYSNDENGYPKYSLFEKNEEGLKIKFSVERFHEDDIVEALKVYAGMPIYITLDSLISKVELYDNVRVN</sequence>
<dbReference type="PANTHER" id="PTHR22674:SF6">
    <property type="entry name" value="NTPASE KAP FAMILY P-LOOP DOMAIN-CONTAINING PROTEIN 1"/>
    <property type="match status" value="1"/>
</dbReference>
<dbReference type="STRING" id="596327.PORUE0001_0852"/>
<dbReference type="InterPro" id="IPR052754">
    <property type="entry name" value="NTPase_KAP_P-loop"/>
</dbReference>
<dbReference type="EMBL" id="ACLR01000170">
    <property type="protein sequence ID" value="EEK16699.1"/>
    <property type="molecule type" value="Genomic_DNA"/>
</dbReference>
<dbReference type="SUPFAM" id="SSF52540">
    <property type="entry name" value="P-loop containing nucleoside triphosphate hydrolases"/>
    <property type="match status" value="1"/>
</dbReference>
<name>C2MC75_9PORP</name>
<feature type="coiled-coil region" evidence="1">
    <location>
        <begin position="143"/>
        <end position="170"/>
    </location>
</feature>
<comment type="caution">
    <text evidence="3">The sequence shown here is derived from an EMBL/GenBank/DDBJ whole genome shotgun (WGS) entry which is preliminary data.</text>
</comment>
<dbReference type="PANTHER" id="PTHR22674">
    <property type="entry name" value="NTPASE, KAP FAMILY P-LOOP DOMAIN-CONTAINING 1"/>
    <property type="match status" value="1"/>
</dbReference>
<proteinExistence type="predicted"/>
<organism evidence="3 4">
    <name type="scientific">Porphyromonas uenonis 60-3</name>
    <dbReference type="NCBI Taxonomy" id="596327"/>
    <lineage>
        <taxon>Bacteria</taxon>
        <taxon>Pseudomonadati</taxon>
        <taxon>Bacteroidota</taxon>
        <taxon>Bacteroidia</taxon>
        <taxon>Bacteroidales</taxon>
        <taxon>Porphyromonadaceae</taxon>
        <taxon>Porphyromonas</taxon>
    </lineage>
</organism>
<dbReference type="eggNOG" id="COG4928">
    <property type="taxonomic scope" value="Bacteria"/>
</dbReference>
<evidence type="ECO:0000259" key="2">
    <source>
        <dbReference type="Pfam" id="PF07693"/>
    </source>
</evidence>
<keyword evidence="1" id="KW-0175">Coiled coil</keyword>
<protein>
    <submittedName>
        <fullName evidence="3">KAP family P-loop domain protein</fullName>
    </submittedName>
</protein>
<keyword evidence="4" id="KW-1185">Reference proteome</keyword>
<dbReference type="InterPro" id="IPR011646">
    <property type="entry name" value="KAP_P-loop"/>
</dbReference>
<evidence type="ECO:0000313" key="3">
    <source>
        <dbReference type="EMBL" id="EEK16699.1"/>
    </source>
</evidence>
<evidence type="ECO:0000313" key="4">
    <source>
        <dbReference type="Proteomes" id="UP000003303"/>
    </source>
</evidence>
<dbReference type="OrthoDB" id="88903at2"/>
<evidence type="ECO:0000256" key="1">
    <source>
        <dbReference type="SAM" id="Coils"/>
    </source>
</evidence>
<dbReference type="Pfam" id="PF07693">
    <property type="entry name" value="KAP_NTPase"/>
    <property type="match status" value="1"/>
</dbReference>
<reference evidence="3 4" key="1">
    <citation type="submission" date="2009-04" db="EMBL/GenBank/DDBJ databases">
        <authorList>
            <person name="Sebastian Y."/>
            <person name="Madupu R."/>
            <person name="Durkin A.S."/>
            <person name="Torralba M."/>
            <person name="Methe B."/>
            <person name="Sutton G.G."/>
            <person name="Strausberg R.L."/>
            <person name="Nelson K.E."/>
        </authorList>
    </citation>
    <scope>NUCLEOTIDE SEQUENCE [LARGE SCALE GENOMIC DNA]</scope>
    <source>
        <strain evidence="3 4">60-3</strain>
    </source>
</reference>
<dbReference type="InterPro" id="IPR027417">
    <property type="entry name" value="P-loop_NTPase"/>
</dbReference>
<dbReference type="Gene3D" id="3.40.50.300">
    <property type="entry name" value="P-loop containing nucleotide triphosphate hydrolases"/>
    <property type="match status" value="1"/>
</dbReference>
<feature type="domain" description="KAP NTPase" evidence="2">
    <location>
        <begin position="26"/>
        <end position="324"/>
    </location>
</feature>
<dbReference type="Proteomes" id="UP000003303">
    <property type="component" value="Unassembled WGS sequence"/>
</dbReference>
<dbReference type="AlphaFoldDB" id="C2MC75"/>
<accession>C2MC75</accession>
<gene>
    <name evidence="3" type="ORF">PORUE0001_0852</name>
</gene>